<protein>
    <submittedName>
        <fullName evidence="3">PDZ domain-containing protein</fullName>
    </submittedName>
</protein>
<dbReference type="SMART" id="SM00228">
    <property type="entry name" value="PDZ"/>
    <property type="match status" value="1"/>
</dbReference>
<dbReference type="PANTHER" id="PTHR10046">
    <property type="entry name" value="ATP DEPENDENT LON PROTEASE FAMILY MEMBER"/>
    <property type="match status" value="1"/>
</dbReference>
<evidence type="ECO:0000313" key="3">
    <source>
        <dbReference type="EMBL" id="GAA4391458.1"/>
    </source>
</evidence>
<dbReference type="EMBL" id="BAABGL010000012">
    <property type="protein sequence ID" value="GAA4391458.1"/>
    <property type="molecule type" value="Genomic_DNA"/>
</dbReference>
<dbReference type="RefSeq" id="WP_295689501.1">
    <property type="nucleotide sequence ID" value="NZ_BAABGL010000012.1"/>
</dbReference>
<dbReference type="InterPro" id="IPR020568">
    <property type="entry name" value="Ribosomal_Su5_D2-typ_SF"/>
</dbReference>
<dbReference type="Pfam" id="PF05362">
    <property type="entry name" value="Lon_C"/>
    <property type="match status" value="1"/>
</dbReference>
<dbReference type="Proteomes" id="UP001500642">
    <property type="component" value="Unassembled WGS sequence"/>
</dbReference>
<feature type="domain" description="PDZ" evidence="2">
    <location>
        <begin position="147"/>
        <end position="215"/>
    </location>
</feature>
<evidence type="ECO:0000313" key="4">
    <source>
        <dbReference type="Proteomes" id="UP001500642"/>
    </source>
</evidence>
<dbReference type="InterPro" id="IPR027065">
    <property type="entry name" value="Lon_Prtase"/>
</dbReference>
<dbReference type="InterPro" id="IPR014721">
    <property type="entry name" value="Ribsml_uS5_D2-typ_fold_subgr"/>
</dbReference>
<dbReference type="Pfam" id="PF17820">
    <property type="entry name" value="PDZ_6"/>
    <property type="match status" value="1"/>
</dbReference>
<comment type="caution">
    <text evidence="3">The sequence shown here is derived from an EMBL/GenBank/DDBJ whole genome shotgun (WGS) entry which is preliminary data.</text>
</comment>
<gene>
    <name evidence="3" type="ORF">GCM10023167_18850</name>
</gene>
<keyword evidence="1" id="KW-1133">Transmembrane helix</keyword>
<keyword evidence="4" id="KW-1185">Reference proteome</keyword>
<name>A0ABP8JIL1_9MICO</name>
<keyword evidence="1" id="KW-0812">Transmembrane</keyword>
<evidence type="ECO:0000256" key="1">
    <source>
        <dbReference type="SAM" id="Phobius"/>
    </source>
</evidence>
<dbReference type="InterPro" id="IPR001478">
    <property type="entry name" value="PDZ"/>
</dbReference>
<dbReference type="SUPFAM" id="SSF54211">
    <property type="entry name" value="Ribosomal protein S5 domain 2-like"/>
    <property type="match status" value="1"/>
</dbReference>
<proteinExistence type="predicted"/>
<accession>A0ABP8JIL1</accession>
<dbReference type="PROSITE" id="PS50106">
    <property type="entry name" value="PDZ"/>
    <property type="match status" value="1"/>
</dbReference>
<reference evidence="4" key="1">
    <citation type="journal article" date="2019" name="Int. J. Syst. Evol. Microbiol.">
        <title>The Global Catalogue of Microorganisms (GCM) 10K type strain sequencing project: providing services to taxonomists for standard genome sequencing and annotation.</title>
        <authorList>
            <consortium name="The Broad Institute Genomics Platform"/>
            <consortium name="The Broad Institute Genome Sequencing Center for Infectious Disease"/>
            <person name="Wu L."/>
            <person name="Ma J."/>
        </authorList>
    </citation>
    <scope>NUCLEOTIDE SEQUENCE [LARGE SCALE GENOMIC DNA]</scope>
    <source>
        <strain evidence="4">JCM 17808</strain>
    </source>
</reference>
<dbReference type="InterPro" id="IPR008269">
    <property type="entry name" value="Lon_proteolytic"/>
</dbReference>
<sequence>MSEPAVTGPEAPARSRRKRSDGTIVSGIVTYLLVLVAALVPVPYLIQMPGPVVNTLEPVEGDELITITGTETYEAEGTLDLLTVAVAGGPGRSLNASQVLRSVVSAEDTVVPTEAYYPLTTTREDVTGQNAAEMASSQDTATAAALGELGIDYRSVITVAEVVPGSAAEGQVQPGDIITAVDGAEIGGDEAAAQTVADAVRSSESTVVLGLERAGEPLDVEVAPVEAHGQKMIGVTMTQAFDFPFDVTFNVEGIGGPSAGTIFALAIIDELTPGNLTGDRAIAGTGAISPDGTVAPIGGARQKVSAAAESGAEFFLSPTDNCAEVLGARGADALAVVAVGTLSEAHSAVQDIAADRTGNLPSCQDAAAN</sequence>
<dbReference type="Gene3D" id="3.30.230.10">
    <property type="match status" value="1"/>
</dbReference>
<feature type="transmembrane region" description="Helical" evidence="1">
    <location>
        <begin position="24"/>
        <end position="46"/>
    </location>
</feature>
<evidence type="ECO:0000259" key="2">
    <source>
        <dbReference type="PROSITE" id="PS50106"/>
    </source>
</evidence>
<dbReference type="InterPro" id="IPR036034">
    <property type="entry name" value="PDZ_sf"/>
</dbReference>
<dbReference type="InterPro" id="IPR041489">
    <property type="entry name" value="PDZ_6"/>
</dbReference>
<organism evidence="3 4">
    <name type="scientific">Brevibacterium pityocampae</name>
    <dbReference type="NCBI Taxonomy" id="506594"/>
    <lineage>
        <taxon>Bacteria</taxon>
        <taxon>Bacillati</taxon>
        <taxon>Actinomycetota</taxon>
        <taxon>Actinomycetes</taxon>
        <taxon>Micrococcales</taxon>
        <taxon>Brevibacteriaceae</taxon>
        <taxon>Brevibacterium</taxon>
    </lineage>
</organism>
<dbReference type="SUPFAM" id="SSF50156">
    <property type="entry name" value="PDZ domain-like"/>
    <property type="match status" value="1"/>
</dbReference>
<keyword evidence="1" id="KW-0472">Membrane</keyword>